<dbReference type="InterPro" id="IPR018490">
    <property type="entry name" value="cNMP-bd_dom_sf"/>
</dbReference>
<keyword evidence="1" id="KW-0406">Ion transport</keyword>
<keyword evidence="1" id="KW-1071">Ligand-gated ion channel</keyword>
<protein>
    <submittedName>
        <fullName evidence="4">Uncharacterized protein</fullName>
    </submittedName>
</protein>
<keyword evidence="1" id="KW-0813">Transport</keyword>
<keyword evidence="3" id="KW-0472">Membrane</keyword>
<organism evidence="4 5">
    <name type="scientific">Lithocarpus litseifolius</name>
    <dbReference type="NCBI Taxonomy" id="425828"/>
    <lineage>
        <taxon>Eukaryota</taxon>
        <taxon>Viridiplantae</taxon>
        <taxon>Streptophyta</taxon>
        <taxon>Embryophyta</taxon>
        <taxon>Tracheophyta</taxon>
        <taxon>Spermatophyta</taxon>
        <taxon>Magnoliopsida</taxon>
        <taxon>eudicotyledons</taxon>
        <taxon>Gunneridae</taxon>
        <taxon>Pentapetalae</taxon>
        <taxon>rosids</taxon>
        <taxon>fabids</taxon>
        <taxon>Fagales</taxon>
        <taxon>Fagaceae</taxon>
        <taxon>Lithocarpus</taxon>
    </lineage>
</organism>
<dbReference type="PANTHER" id="PTHR45651">
    <property type="entry name" value="CYCLIC NUCLEOTIDE-GATED ION CHANNEL 15-RELATED-RELATED"/>
    <property type="match status" value="1"/>
</dbReference>
<keyword evidence="3" id="KW-1133">Transmembrane helix</keyword>
<evidence type="ECO:0000256" key="2">
    <source>
        <dbReference type="ARBA" id="ARBA00023303"/>
    </source>
</evidence>
<dbReference type="AlphaFoldDB" id="A0AAW2DGQ5"/>
<comment type="caution">
    <text evidence="4">The sequence shown here is derived from an EMBL/GenBank/DDBJ whole genome shotgun (WGS) entry which is preliminary data.</text>
</comment>
<dbReference type="SUPFAM" id="SSF51206">
    <property type="entry name" value="cAMP-binding domain-like"/>
    <property type="match status" value="1"/>
</dbReference>
<evidence type="ECO:0000313" key="4">
    <source>
        <dbReference type="EMBL" id="KAL0009389.1"/>
    </source>
</evidence>
<keyword evidence="5" id="KW-1185">Reference proteome</keyword>
<dbReference type="PANTHER" id="PTHR45651:SF5">
    <property type="entry name" value="CYCLIC NUCLEOTIDE-GATED ION CHANNEL 1"/>
    <property type="match status" value="1"/>
</dbReference>
<name>A0AAW2DGQ5_9ROSI</name>
<keyword evidence="2" id="KW-0407">Ion channel</keyword>
<dbReference type="GO" id="GO:0016020">
    <property type="term" value="C:membrane"/>
    <property type="evidence" value="ECO:0007669"/>
    <property type="project" value="UniProtKB-SubCell"/>
</dbReference>
<dbReference type="EMBL" id="JAZDWU010000003">
    <property type="protein sequence ID" value="KAL0009389.1"/>
    <property type="molecule type" value="Genomic_DNA"/>
</dbReference>
<evidence type="ECO:0000313" key="5">
    <source>
        <dbReference type="Proteomes" id="UP001459277"/>
    </source>
</evidence>
<keyword evidence="3" id="KW-0812">Transmembrane</keyword>
<sequence>MRVEQMTKMRVERTGAERWMDYHKLPDSFRVRVRRYQQYKWKLTRGVKEENILDSLPKDLRRDIERHICLHLLKRRLLWEARQYLNLTILIIVVVLSLALGIKTEVVLDAHNGVISTMKLGANWVDMHLLELMYVFYGFQPLKIANFIVVEFEAFALKADDLKFMASRFVASQNTSRQGLKPCLSTF</sequence>
<dbReference type="Gene3D" id="1.10.287.630">
    <property type="entry name" value="Helix hairpin bin"/>
    <property type="match status" value="1"/>
</dbReference>
<proteinExistence type="predicted"/>
<evidence type="ECO:0000256" key="3">
    <source>
        <dbReference type="SAM" id="Phobius"/>
    </source>
</evidence>
<accession>A0AAW2DGQ5</accession>
<reference evidence="4 5" key="1">
    <citation type="submission" date="2024-01" db="EMBL/GenBank/DDBJ databases">
        <title>A telomere-to-telomere, gap-free genome of sweet tea (Lithocarpus litseifolius).</title>
        <authorList>
            <person name="Zhou J."/>
        </authorList>
    </citation>
    <scope>NUCLEOTIDE SEQUENCE [LARGE SCALE GENOMIC DNA]</scope>
    <source>
        <strain evidence="4">Zhou-2022a</strain>
        <tissue evidence="4">Leaf</tissue>
    </source>
</reference>
<evidence type="ECO:0000256" key="1">
    <source>
        <dbReference type="ARBA" id="ARBA00023286"/>
    </source>
</evidence>
<feature type="transmembrane region" description="Helical" evidence="3">
    <location>
        <begin position="84"/>
        <end position="102"/>
    </location>
</feature>
<gene>
    <name evidence="4" type="ORF">SO802_010891</name>
</gene>
<dbReference type="Proteomes" id="UP001459277">
    <property type="component" value="Unassembled WGS sequence"/>
</dbReference>
<dbReference type="GO" id="GO:0034220">
    <property type="term" value="P:monoatomic ion transmembrane transport"/>
    <property type="evidence" value="ECO:0007669"/>
    <property type="project" value="UniProtKB-KW"/>
</dbReference>